<proteinExistence type="predicted"/>
<dbReference type="Proteomes" id="UP000800092">
    <property type="component" value="Unassembled WGS sequence"/>
</dbReference>
<evidence type="ECO:0000256" key="1">
    <source>
        <dbReference type="SAM" id="MobiDB-lite"/>
    </source>
</evidence>
<dbReference type="EMBL" id="ML991842">
    <property type="protein sequence ID" value="KAF2230419.1"/>
    <property type="molecule type" value="Genomic_DNA"/>
</dbReference>
<feature type="region of interest" description="Disordered" evidence="1">
    <location>
        <begin position="327"/>
        <end position="359"/>
    </location>
</feature>
<name>A0A6A6GXS8_VIRVR</name>
<feature type="region of interest" description="Disordered" evidence="1">
    <location>
        <begin position="82"/>
        <end position="142"/>
    </location>
</feature>
<evidence type="ECO:0000313" key="3">
    <source>
        <dbReference type="Proteomes" id="UP000800092"/>
    </source>
</evidence>
<sequence length="359" mass="42330">MADQGRIDYISDPEDVPPCYPWRVVEGIPYACREWHRFLTPEEIMNLSPARRGNYRRWVTQDLERRDVRNITDRMKVVRRNQKMRLEEAGRRKAAAEKKKRDEEERSKPTPGPSSTGASRHSQPSSSRLPSLVPQPSFTDLSMPARSRALPAAPIYPYEQAQAAVHEQQESFAKAYSTEWHQLQRERTQFQSQANEIEKHREQIKQQHAEIQRRQAEIQKEQDKTQQQLDETKKRQDKNEKQQQQLFQLQNQITTWYEEIMQINNRIRRMYAAARLRQVDGMGLPQAPLHEELGPAATIEGRYHEARHRHEEMTEYENNLRAAFEERGVWDVGQQLPPRERSESEEPYTGKGKGKKKKK</sequence>
<accession>A0A6A6GXS8</accession>
<feature type="compositionally biased region" description="Polar residues" evidence="1">
    <location>
        <begin position="113"/>
        <end position="140"/>
    </location>
</feature>
<feature type="compositionally biased region" description="Basic and acidic residues" evidence="1">
    <location>
        <begin position="196"/>
        <end position="241"/>
    </location>
</feature>
<organism evidence="2 3">
    <name type="scientific">Viridothelium virens</name>
    <name type="common">Speckled blister lichen</name>
    <name type="synonym">Trypethelium virens</name>
    <dbReference type="NCBI Taxonomy" id="1048519"/>
    <lineage>
        <taxon>Eukaryota</taxon>
        <taxon>Fungi</taxon>
        <taxon>Dikarya</taxon>
        <taxon>Ascomycota</taxon>
        <taxon>Pezizomycotina</taxon>
        <taxon>Dothideomycetes</taxon>
        <taxon>Dothideomycetes incertae sedis</taxon>
        <taxon>Trypetheliales</taxon>
        <taxon>Trypetheliaceae</taxon>
        <taxon>Viridothelium</taxon>
    </lineage>
</organism>
<feature type="region of interest" description="Disordered" evidence="1">
    <location>
        <begin position="193"/>
        <end position="243"/>
    </location>
</feature>
<protein>
    <submittedName>
        <fullName evidence="2">Uncharacterized protein</fullName>
    </submittedName>
</protein>
<reference evidence="2" key="1">
    <citation type="journal article" date="2020" name="Stud. Mycol.">
        <title>101 Dothideomycetes genomes: a test case for predicting lifestyles and emergence of pathogens.</title>
        <authorList>
            <person name="Haridas S."/>
            <person name="Albert R."/>
            <person name="Binder M."/>
            <person name="Bloem J."/>
            <person name="Labutti K."/>
            <person name="Salamov A."/>
            <person name="Andreopoulos B."/>
            <person name="Baker S."/>
            <person name="Barry K."/>
            <person name="Bills G."/>
            <person name="Bluhm B."/>
            <person name="Cannon C."/>
            <person name="Castanera R."/>
            <person name="Culley D."/>
            <person name="Daum C."/>
            <person name="Ezra D."/>
            <person name="Gonzalez J."/>
            <person name="Henrissat B."/>
            <person name="Kuo A."/>
            <person name="Liang C."/>
            <person name="Lipzen A."/>
            <person name="Lutzoni F."/>
            <person name="Magnuson J."/>
            <person name="Mondo S."/>
            <person name="Nolan M."/>
            <person name="Ohm R."/>
            <person name="Pangilinan J."/>
            <person name="Park H.-J."/>
            <person name="Ramirez L."/>
            <person name="Alfaro M."/>
            <person name="Sun H."/>
            <person name="Tritt A."/>
            <person name="Yoshinaga Y."/>
            <person name="Zwiers L.-H."/>
            <person name="Turgeon B."/>
            <person name="Goodwin S."/>
            <person name="Spatafora J."/>
            <person name="Crous P."/>
            <person name="Grigoriev I."/>
        </authorList>
    </citation>
    <scope>NUCLEOTIDE SEQUENCE</scope>
    <source>
        <strain evidence="2">Tuck. ex Michener</strain>
    </source>
</reference>
<keyword evidence="3" id="KW-1185">Reference proteome</keyword>
<evidence type="ECO:0000313" key="2">
    <source>
        <dbReference type="EMBL" id="KAF2230419.1"/>
    </source>
</evidence>
<gene>
    <name evidence="2" type="ORF">EV356DRAFT_580086</name>
</gene>
<feature type="compositionally biased region" description="Basic and acidic residues" evidence="1">
    <location>
        <begin position="84"/>
        <end position="108"/>
    </location>
</feature>
<dbReference type="AlphaFoldDB" id="A0A6A6GXS8"/>